<proteinExistence type="predicted"/>
<name>A0ACC0GTX5_9ERIC</name>
<reference evidence="1 2" key="1">
    <citation type="journal article" date="2022" name="Plant J.">
        <title>Chromosome-level genome of Camellia lanceoleosa provides a valuable resource for understanding genome evolution and self-incompatibility.</title>
        <authorList>
            <person name="Gong W."/>
            <person name="Xiao S."/>
            <person name="Wang L."/>
            <person name="Liao Z."/>
            <person name="Chang Y."/>
            <person name="Mo W."/>
            <person name="Hu G."/>
            <person name="Li W."/>
            <person name="Zhao G."/>
            <person name="Zhu H."/>
            <person name="Hu X."/>
            <person name="Ji K."/>
            <person name="Xiang X."/>
            <person name="Song Q."/>
            <person name="Yuan D."/>
            <person name="Jin S."/>
            <person name="Zhang L."/>
        </authorList>
    </citation>
    <scope>NUCLEOTIDE SEQUENCE [LARGE SCALE GENOMIC DNA]</scope>
    <source>
        <strain evidence="1">SQ_2022a</strain>
    </source>
</reference>
<accession>A0ACC0GTX5</accession>
<gene>
    <name evidence="1" type="ORF">LOK49_LG08G00112</name>
</gene>
<keyword evidence="2" id="KW-1185">Reference proteome</keyword>
<dbReference type="EMBL" id="CM045766">
    <property type="protein sequence ID" value="KAI8003750.1"/>
    <property type="molecule type" value="Genomic_DNA"/>
</dbReference>
<organism evidence="1 2">
    <name type="scientific">Camellia lanceoleosa</name>
    <dbReference type="NCBI Taxonomy" id="1840588"/>
    <lineage>
        <taxon>Eukaryota</taxon>
        <taxon>Viridiplantae</taxon>
        <taxon>Streptophyta</taxon>
        <taxon>Embryophyta</taxon>
        <taxon>Tracheophyta</taxon>
        <taxon>Spermatophyta</taxon>
        <taxon>Magnoliopsida</taxon>
        <taxon>eudicotyledons</taxon>
        <taxon>Gunneridae</taxon>
        <taxon>Pentapetalae</taxon>
        <taxon>asterids</taxon>
        <taxon>Ericales</taxon>
        <taxon>Theaceae</taxon>
        <taxon>Camellia</taxon>
    </lineage>
</organism>
<sequence length="328" mass="37212">MIQIHDIQQVSLRCYNGELSPSEFQQRRTEHFGSSAASGVSVNFCYFMNLRNLLQSCSVGGDCLLKVKNSWQNGSEKTESSSFGTELKIVFRGESYGAAIWQIPELYGQLNSPQLECIGFLDAHNSKIKCTPWWPSGRHDKLISIDEQNLYLWSLDSSRKTAQESAGMLYYLSGGAWDPHDVNSVASISKSSIQFWDLRTMKKENSIEHADVHNVDYDPKRKYILVTAEDESGIHVWDLRMPEVPILELPGHAHCLVKSRTRLADPLLNSYSDYEDSVYGLAWSSREPWIFASLSYDGRALLPPLQTVFLTHLYTFCCYGLSPMLTWG</sequence>
<evidence type="ECO:0000313" key="2">
    <source>
        <dbReference type="Proteomes" id="UP001060215"/>
    </source>
</evidence>
<protein>
    <submittedName>
        <fullName evidence="1">WD repeat-containing protein DWA2</fullName>
    </submittedName>
</protein>
<dbReference type="Proteomes" id="UP001060215">
    <property type="component" value="Chromosome 9"/>
</dbReference>
<comment type="caution">
    <text evidence="1">The sequence shown here is derived from an EMBL/GenBank/DDBJ whole genome shotgun (WGS) entry which is preliminary data.</text>
</comment>
<evidence type="ECO:0000313" key="1">
    <source>
        <dbReference type="EMBL" id="KAI8003750.1"/>
    </source>
</evidence>